<dbReference type="Proteomes" id="UP000242972">
    <property type="component" value="Unassembled WGS sequence"/>
</dbReference>
<comment type="caution">
    <text evidence="2">The sequence shown here is derived from an EMBL/GenBank/DDBJ whole genome shotgun (WGS) entry which is preliminary data.</text>
</comment>
<proteinExistence type="predicted"/>
<evidence type="ECO:0000313" key="3">
    <source>
        <dbReference type="Proteomes" id="UP000242972"/>
    </source>
</evidence>
<accession>A0A2T2X2E5</accession>
<dbReference type="EMBL" id="PXYW01000096">
    <property type="protein sequence ID" value="PSR28649.1"/>
    <property type="molecule type" value="Genomic_DNA"/>
</dbReference>
<reference evidence="2 3" key="1">
    <citation type="journal article" date="2014" name="BMC Genomics">
        <title>Comparison of environmental and isolate Sulfobacillus genomes reveals diverse carbon, sulfur, nitrogen, and hydrogen metabolisms.</title>
        <authorList>
            <person name="Justice N.B."/>
            <person name="Norman A."/>
            <person name="Brown C.T."/>
            <person name="Singh A."/>
            <person name="Thomas B.C."/>
            <person name="Banfield J.F."/>
        </authorList>
    </citation>
    <scope>NUCLEOTIDE SEQUENCE [LARGE SCALE GENOMIC DNA]</scope>
    <source>
        <strain evidence="2">AMDSBA4</strain>
    </source>
</reference>
<evidence type="ECO:0000313" key="2">
    <source>
        <dbReference type="EMBL" id="PSR28649.1"/>
    </source>
</evidence>
<dbReference type="AlphaFoldDB" id="A0A2T2X2E5"/>
<name>A0A2T2X2E5_9FIRM</name>
<feature type="region of interest" description="Disordered" evidence="1">
    <location>
        <begin position="178"/>
        <end position="197"/>
    </location>
</feature>
<sequence length="197" mass="22184">MAYNPDTFSSALAQLLGDLLSHEDRAVYDGAAALGPVLPEAIRQGPERFHEDVLWPWYQLIEVGVALAYPDGDAASRSHLVFLYQHADFIERHLDALFTRYEGPFASADKTRWILAIYQQRLLTGTVPVWPPSTREYWHPHTQSLAFWLGVCAHLEQFYYAQPDALMQDFLTLVQASETSAAPSSPPNSPTPEERTP</sequence>
<gene>
    <name evidence="2" type="ORF">C7B46_18990</name>
</gene>
<protein>
    <submittedName>
        <fullName evidence="2">Uncharacterized protein</fullName>
    </submittedName>
</protein>
<organism evidence="2 3">
    <name type="scientific">Sulfobacillus benefaciens</name>
    <dbReference type="NCBI Taxonomy" id="453960"/>
    <lineage>
        <taxon>Bacteria</taxon>
        <taxon>Bacillati</taxon>
        <taxon>Bacillota</taxon>
        <taxon>Clostridia</taxon>
        <taxon>Eubacteriales</taxon>
        <taxon>Clostridiales Family XVII. Incertae Sedis</taxon>
        <taxon>Sulfobacillus</taxon>
    </lineage>
</organism>
<evidence type="ECO:0000256" key="1">
    <source>
        <dbReference type="SAM" id="MobiDB-lite"/>
    </source>
</evidence>